<reference evidence="2" key="1">
    <citation type="submission" date="2016-10" db="EMBL/GenBank/DDBJ databases">
        <authorList>
            <person name="Varghese N."/>
            <person name="Submissions S."/>
        </authorList>
    </citation>
    <scope>NUCLEOTIDE SEQUENCE [LARGE SCALE GENOMIC DNA]</scope>
    <source>
        <strain evidence="2">DSM 45843</strain>
    </source>
</reference>
<keyword evidence="2" id="KW-1185">Reference proteome</keyword>
<evidence type="ECO:0000313" key="1">
    <source>
        <dbReference type="EMBL" id="SDO90938.1"/>
    </source>
</evidence>
<dbReference type="STRING" id="1052260.SAMN05660199_02830"/>
<dbReference type="OrthoDB" id="5195985at2"/>
<accession>A0A1H0NE72</accession>
<name>A0A1H0NE72_9ACTN</name>
<proteinExistence type="predicted"/>
<dbReference type="EMBL" id="FNIR01000008">
    <property type="protein sequence ID" value="SDO90938.1"/>
    <property type="molecule type" value="Genomic_DNA"/>
</dbReference>
<organism evidence="1 2">
    <name type="scientific">Klenkia soli</name>
    <dbReference type="NCBI Taxonomy" id="1052260"/>
    <lineage>
        <taxon>Bacteria</taxon>
        <taxon>Bacillati</taxon>
        <taxon>Actinomycetota</taxon>
        <taxon>Actinomycetes</taxon>
        <taxon>Geodermatophilales</taxon>
        <taxon>Geodermatophilaceae</taxon>
        <taxon>Klenkia</taxon>
    </lineage>
</organism>
<gene>
    <name evidence="1" type="ORF">SAMN05660199_02830</name>
</gene>
<evidence type="ECO:0008006" key="3">
    <source>
        <dbReference type="Google" id="ProtNLM"/>
    </source>
</evidence>
<dbReference type="RefSeq" id="WP_091246287.1">
    <property type="nucleotide sequence ID" value="NZ_FNIR01000008.1"/>
</dbReference>
<sequence length="105" mass="10535">MPDTVTMQLDAVEALAARLTDLGAQLAADGGSTRAEGARLGQALTGPAAEELTTTGLGWADLVEALATRAQSVATTLTGAVASYRSLDGLLTERMGAGPHAAVAR</sequence>
<evidence type="ECO:0000313" key="2">
    <source>
        <dbReference type="Proteomes" id="UP000199088"/>
    </source>
</evidence>
<dbReference type="AlphaFoldDB" id="A0A1H0NE72"/>
<protein>
    <recommendedName>
        <fullName evidence="3">Excreted virulence factor EspC, type VII ESX diderm</fullName>
    </recommendedName>
</protein>
<dbReference type="Proteomes" id="UP000199088">
    <property type="component" value="Unassembled WGS sequence"/>
</dbReference>